<sequence>MGSRPSIIYETRLLLDSLMAIGQSRYQAKQELRRSVPEQCWPIVTEKIYSYSTRKTYQQQVFAFVNWARDTFGIRRLAHLYERLDEVATCYLREQVAAQKSPYTLATQRSALRKVFGNPQLATDVVLPSRAQNKITRSRAPVKQDTHFQPANWPAQILFVQATGLRRAELRDLLVKEVRCHPETGPVEVYVRNGKGGKARTVPVLAEYEAAIRALVQGRDPNEHVFDHVPKDMDVQSYRRASAQQRYLSHAPDRTLPPTGKRLKPTDYDLTATHQVSRALGHERKSVVLNHYLR</sequence>
<reference evidence="4 5" key="1">
    <citation type="submission" date="2019-10" db="EMBL/GenBank/DDBJ databases">
        <title>Dictyobacter vulcani sp. nov., within the class Ktedonobacteria, isolated from soil of volcanic Mt. Zao.</title>
        <authorList>
            <person name="Zheng Y."/>
            <person name="Wang C.M."/>
            <person name="Sakai Y."/>
            <person name="Abe K."/>
            <person name="Yokota A."/>
            <person name="Yabe S."/>
        </authorList>
    </citation>
    <scope>NUCLEOTIDE SEQUENCE [LARGE SCALE GENOMIC DNA]</scope>
    <source>
        <strain evidence="4 5">W12</strain>
    </source>
</reference>
<feature type="domain" description="Integrase SAM-like N-terminal" evidence="3">
    <location>
        <begin position="46"/>
        <end position="116"/>
    </location>
</feature>
<dbReference type="GO" id="GO:0003677">
    <property type="term" value="F:DNA binding"/>
    <property type="evidence" value="ECO:0007669"/>
    <property type="project" value="InterPro"/>
</dbReference>
<dbReference type="SUPFAM" id="SSF56349">
    <property type="entry name" value="DNA breaking-rejoining enzymes"/>
    <property type="match status" value="1"/>
</dbReference>
<keyword evidence="1" id="KW-0233">DNA recombination</keyword>
<dbReference type="InterPro" id="IPR013762">
    <property type="entry name" value="Integrase-like_cat_sf"/>
</dbReference>
<dbReference type="Pfam" id="PF02899">
    <property type="entry name" value="Phage_int_SAM_1"/>
    <property type="match status" value="1"/>
</dbReference>
<dbReference type="Pfam" id="PF00589">
    <property type="entry name" value="Phage_integrase"/>
    <property type="match status" value="1"/>
</dbReference>
<dbReference type="GO" id="GO:0006310">
    <property type="term" value="P:DNA recombination"/>
    <property type="evidence" value="ECO:0007669"/>
    <property type="project" value="UniProtKB-KW"/>
</dbReference>
<dbReference type="InterPro" id="IPR011010">
    <property type="entry name" value="DNA_brk_join_enz"/>
</dbReference>
<dbReference type="EMBL" id="BKZW01000001">
    <property type="protein sequence ID" value="GER89013.1"/>
    <property type="molecule type" value="Genomic_DNA"/>
</dbReference>
<proteinExistence type="predicted"/>
<evidence type="ECO:0000313" key="5">
    <source>
        <dbReference type="Proteomes" id="UP000326912"/>
    </source>
</evidence>
<name>A0A5J4KMP3_9CHLR</name>
<dbReference type="InterPro" id="IPR002104">
    <property type="entry name" value="Integrase_catalytic"/>
</dbReference>
<keyword evidence="5" id="KW-1185">Reference proteome</keyword>
<evidence type="ECO:0000259" key="2">
    <source>
        <dbReference type="Pfam" id="PF00589"/>
    </source>
</evidence>
<dbReference type="RefSeq" id="WP_151756840.1">
    <property type="nucleotide sequence ID" value="NZ_BKZW01000001.1"/>
</dbReference>
<dbReference type="GO" id="GO:0015074">
    <property type="term" value="P:DNA integration"/>
    <property type="evidence" value="ECO:0007669"/>
    <property type="project" value="InterPro"/>
</dbReference>
<evidence type="ECO:0000256" key="1">
    <source>
        <dbReference type="ARBA" id="ARBA00023172"/>
    </source>
</evidence>
<evidence type="ECO:0000259" key="3">
    <source>
        <dbReference type="Pfam" id="PF02899"/>
    </source>
</evidence>
<accession>A0A5J4KMP3</accession>
<dbReference type="InterPro" id="IPR004107">
    <property type="entry name" value="Integrase_SAM-like_N"/>
</dbReference>
<organism evidence="4 5">
    <name type="scientific">Dictyobacter vulcani</name>
    <dbReference type="NCBI Taxonomy" id="2607529"/>
    <lineage>
        <taxon>Bacteria</taxon>
        <taxon>Bacillati</taxon>
        <taxon>Chloroflexota</taxon>
        <taxon>Ktedonobacteria</taxon>
        <taxon>Ktedonobacterales</taxon>
        <taxon>Dictyobacteraceae</taxon>
        <taxon>Dictyobacter</taxon>
    </lineage>
</organism>
<gene>
    <name evidence="4" type="ORF">KDW_31750</name>
</gene>
<feature type="domain" description="Tyr recombinase" evidence="2">
    <location>
        <begin position="156"/>
        <end position="248"/>
    </location>
</feature>
<dbReference type="Proteomes" id="UP000326912">
    <property type="component" value="Unassembled WGS sequence"/>
</dbReference>
<dbReference type="AlphaFoldDB" id="A0A5J4KMP3"/>
<protein>
    <recommendedName>
        <fullName evidence="6">Tyr recombinase domain-containing protein</fullName>
    </recommendedName>
</protein>
<evidence type="ECO:0000313" key="4">
    <source>
        <dbReference type="EMBL" id="GER89013.1"/>
    </source>
</evidence>
<dbReference type="Gene3D" id="1.10.443.10">
    <property type="entry name" value="Intergrase catalytic core"/>
    <property type="match status" value="1"/>
</dbReference>
<comment type="caution">
    <text evidence="4">The sequence shown here is derived from an EMBL/GenBank/DDBJ whole genome shotgun (WGS) entry which is preliminary data.</text>
</comment>
<evidence type="ECO:0008006" key="6">
    <source>
        <dbReference type="Google" id="ProtNLM"/>
    </source>
</evidence>